<sequence length="236" mass="26479">MYTKLAVLSLLALRALGSVVPEQQPLDNNAHHASGPDASDVLYELEKAEIIPTVLDSFLPSINLTIFWANATSELGNTVDPSLMQRHPDATGYLFPGVELSNKIQLVMGVTDPDAPSRDNPEWSEICHWLAVLKQDRDDDSDSDSDGAVDAFDKKKYYELMEYKPPGPPPKTGKHRYVFVLLAPINRTTEALHLTKPADRQHWGYKEERQGLRKWASNHGLEPIGVNFIYSQNEEQ</sequence>
<dbReference type="EMBL" id="JAMKPW020000011">
    <property type="protein sequence ID" value="KAK8213396.1"/>
    <property type="molecule type" value="Genomic_DNA"/>
</dbReference>
<protein>
    <submittedName>
        <fullName evidence="1">Carboxypeptidase Y inhibitor</fullName>
    </submittedName>
</protein>
<evidence type="ECO:0000313" key="2">
    <source>
        <dbReference type="Proteomes" id="UP001320706"/>
    </source>
</evidence>
<accession>A0ACC3SH84</accession>
<evidence type="ECO:0000313" key="1">
    <source>
        <dbReference type="EMBL" id="KAK8213396.1"/>
    </source>
</evidence>
<organism evidence="1 2">
    <name type="scientific">Zalaria obscura</name>
    <dbReference type="NCBI Taxonomy" id="2024903"/>
    <lineage>
        <taxon>Eukaryota</taxon>
        <taxon>Fungi</taxon>
        <taxon>Dikarya</taxon>
        <taxon>Ascomycota</taxon>
        <taxon>Pezizomycotina</taxon>
        <taxon>Dothideomycetes</taxon>
        <taxon>Dothideomycetidae</taxon>
        <taxon>Dothideales</taxon>
        <taxon>Zalariaceae</taxon>
        <taxon>Zalaria</taxon>
    </lineage>
</organism>
<keyword evidence="2" id="KW-1185">Reference proteome</keyword>
<comment type="caution">
    <text evidence="1">The sequence shown here is derived from an EMBL/GenBank/DDBJ whole genome shotgun (WGS) entry which is preliminary data.</text>
</comment>
<gene>
    <name evidence="1" type="primary">TFS1</name>
    <name evidence="1" type="ORF">M8818_002695</name>
</gene>
<name>A0ACC3SH84_9PEZI</name>
<reference evidence="1" key="1">
    <citation type="submission" date="2024-02" db="EMBL/GenBank/DDBJ databases">
        <title>Metagenome Assembled Genome of Zalaria obscura JY119.</title>
        <authorList>
            <person name="Vighnesh L."/>
            <person name="Jagadeeshwari U."/>
            <person name="Venkata Ramana C."/>
            <person name="Sasikala C."/>
        </authorList>
    </citation>
    <scope>NUCLEOTIDE SEQUENCE</scope>
    <source>
        <strain evidence="1">JY119</strain>
    </source>
</reference>
<dbReference type="Proteomes" id="UP001320706">
    <property type="component" value="Unassembled WGS sequence"/>
</dbReference>
<proteinExistence type="predicted"/>